<gene>
    <name evidence="3" type="ORF">A7J05_22325</name>
    <name evidence="4" type="ORF">I8755_14650</name>
</gene>
<evidence type="ECO:0000313" key="5">
    <source>
        <dbReference type="Proteomes" id="UP000187191"/>
    </source>
</evidence>
<name>A0A1P8TKA9_9ACTN</name>
<evidence type="ECO:0000313" key="3">
    <source>
        <dbReference type="EMBL" id="APY88070.1"/>
    </source>
</evidence>
<dbReference type="KEGG" id="ssia:A7J05_22325"/>
<evidence type="ECO:0000313" key="4">
    <source>
        <dbReference type="EMBL" id="QQC89520.1"/>
    </source>
</evidence>
<evidence type="ECO:0000313" key="6">
    <source>
        <dbReference type="Proteomes" id="UP000596130"/>
    </source>
</evidence>
<dbReference type="Proteomes" id="UP000187191">
    <property type="component" value="Chromosome"/>
</dbReference>
<reference evidence="3 5" key="1">
    <citation type="submission" date="2016-05" db="EMBL/GenBank/DDBJ databases">
        <authorList>
            <person name="Gu J."/>
        </authorList>
    </citation>
    <scope>NUCLEOTIDE SEQUENCE [LARGE SCALE GENOMIC DNA]</scope>
    <source>
        <strain evidence="3 5">ACCC40021</strain>
    </source>
</reference>
<accession>A0A1P8TKA9</accession>
<dbReference type="EMBL" id="CP015588">
    <property type="protein sequence ID" value="APY88070.1"/>
    <property type="molecule type" value="Genomic_DNA"/>
</dbReference>
<feature type="transmembrane region" description="Helical" evidence="2">
    <location>
        <begin position="6"/>
        <end position="26"/>
    </location>
</feature>
<evidence type="ECO:0000256" key="2">
    <source>
        <dbReference type="SAM" id="Phobius"/>
    </source>
</evidence>
<dbReference type="Proteomes" id="UP000596130">
    <property type="component" value="Chromosome"/>
</dbReference>
<organism evidence="4 6">
    <name type="scientific">Streptomyces alfalfae</name>
    <dbReference type="NCBI Taxonomy" id="1642299"/>
    <lineage>
        <taxon>Bacteria</taxon>
        <taxon>Bacillati</taxon>
        <taxon>Actinomycetota</taxon>
        <taxon>Actinomycetes</taxon>
        <taxon>Kitasatosporales</taxon>
        <taxon>Streptomycetaceae</taxon>
        <taxon>Streptomyces</taxon>
    </lineage>
</organism>
<dbReference type="AlphaFoldDB" id="A0A1P8TKA9"/>
<evidence type="ECO:0000256" key="1">
    <source>
        <dbReference type="SAM" id="MobiDB-lite"/>
    </source>
</evidence>
<dbReference type="EMBL" id="CP065959">
    <property type="protein sequence ID" value="QQC89520.1"/>
    <property type="molecule type" value="Genomic_DNA"/>
</dbReference>
<protein>
    <submittedName>
        <fullName evidence="4">Uncharacterized protein</fullName>
    </submittedName>
</protein>
<sequence>MPRPTTAQIAYGSLTVVFSTLAMLLLSRTDSGAGVAVIALAALGLGLLVAMTVPQPRPVAPAVRTVPAASPAERRAPVLAESVREPAGP</sequence>
<reference evidence="4 6" key="2">
    <citation type="submission" date="2020-12" db="EMBL/GenBank/DDBJ databases">
        <title>Identification and biosynthesis of polyene macrolides produced by Streptomyces alfalfae Men-myco-93-63.</title>
        <authorList>
            <person name="Liu D."/>
            <person name="Li Y."/>
            <person name="Liu L."/>
            <person name="Han X."/>
            <person name="Shen F."/>
        </authorList>
    </citation>
    <scope>NUCLEOTIDE SEQUENCE [LARGE SCALE GENOMIC DNA]</scope>
    <source>
        <strain evidence="4 6">Men-myco-93-63</strain>
    </source>
</reference>
<keyword evidence="5" id="KW-1185">Reference proteome</keyword>
<keyword evidence="2" id="KW-0812">Transmembrane</keyword>
<feature type="region of interest" description="Disordered" evidence="1">
    <location>
        <begin position="63"/>
        <end position="89"/>
    </location>
</feature>
<dbReference type="RefSeq" id="WP_076685941.1">
    <property type="nucleotide sequence ID" value="NZ_CP015588.1"/>
</dbReference>
<keyword evidence="2" id="KW-1133">Transmembrane helix</keyword>
<feature type="transmembrane region" description="Helical" evidence="2">
    <location>
        <begin position="33"/>
        <end position="53"/>
    </location>
</feature>
<keyword evidence="2" id="KW-0472">Membrane</keyword>
<dbReference type="OrthoDB" id="4338087at2"/>
<proteinExistence type="predicted"/>